<dbReference type="InterPro" id="IPR036291">
    <property type="entry name" value="NAD(P)-bd_dom_sf"/>
</dbReference>
<sequence>MTDKTSRAVWFTGPRRIELREAPVLPPGAGEIVVEATRSLISAGTEMLVYRGDTTPGDRMPPTSEGRFPFPAKYGYQIVGRVVEAGADSGYAVGDRVFARHPHQDVFTIAALPTLVTAIPDAVSDDAATLLNLTRVALTGVLDVPVKTGEVAVVFGQGIVGMMCARIARLNAGKVIVVDRLAKRRELALAYGADAAVEPQDVAATVAGLSDGRGADVVYEASGAPPALQSAIEIAADRGEVVAISLYGKQEVSLRLAPEFHFRRLRITSSQATDQPRWDWVRRTEVSFDLLQRLDTTEMISATVPFDRAAEAYDLVDGDPAHVLGVVLDYGPPRSA</sequence>
<evidence type="ECO:0000256" key="5">
    <source>
        <dbReference type="ARBA" id="ARBA00023002"/>
    </source>
</evidence>
<organism evidence="7 8">
    <name type="scientific">Nonomuraea cypriaca</name>
    <dbReference type="NCBI Taxonomy" id="1187855"/>
    <lineage>
        <taxon>Bacteria</taxon>
        <taxon>Bacillati</taxon>
        <taxon>Actinomycetota</taxon>
        <taxon>Actinomycetes</taxon>
        <taxon>Streptosporangiales</taxon>
        <taxon>Streptosporangiaceae</taxon>
        <taxon>Nonomuraea</taxon>
    </lineage>
</organism>
<dbReference type="InterPro" id="IPR013149">
    <property type="entry name" value="ADH-like_C"/>
</dbReference>
<dbReference type="PANTHER" id="PTHR43350:SF19">
    <property type="entry name" value="D-GULOSIDE 3-DEHYDROGENASE"/>
    <property type="match status" value="1"/>
</dbReference>
<dbReference type="EMBL" id="JADOGI010000005">
    <property type="protein sequence ID" value="MBF8184785.1"/>
    <property type="molecule type" value="Genomic_DNA"/>
</dbReference>
<comment type="caution">
    <text evidence="7">The sequence shown here is derived from an EMBL/GenBank/DDBJ whole genome shotgun (WGS) entry which is preliminary data.</text>
</comment>
<dbReference type="Gene3D" id="3.90.180.10">
    <property type="entry name" value="Medium-chain alcohol dehydrogenases, catalytic domain"/>
    <property type="match status" value="2"/>
</dbReference>
<name>A0A931A4C3_9ACTN</name>
<evidence type="ECO:0000256" key="1">
    <source>
        <dbReference type="ARBA" id="ARBA00001947"/>
    </source>
</evidence>
<dbReference type="InterPro" id="IPR011032">
    <property type="entry name" value="GroES-like_sf"/>
</dbReference>
<keyword evidence="4" id="KW-0862">Zinc</keyword>
<comment type="similarity">
    <text evidence="2">Belongs to the zinc-containing alcohol dehydrogenase family.</text>
</comment>
<protein>
    <submittedName>
        <fullName evidence="7">Zinc-binding alcohol dehydrogenase</fullName>
    </submittedName>
</protein>
<gene>
    <name evidence="7" type="ORF">ITP53_03305</name>
</gene>
<evidence type="ECO:0000256" key="2">
    <source>
        <dbReference type="ARBA" id="ARBA00008072"/>
    </source>
</evidence>
<proteinExistence type="inferred from homology"/>
<reference evidence="7" key="1">
    <citation type="submission" date="2020-11" db="EMBL/GenBank/DDBJ databases">
        <title>Whole-genome analyses of Nonomuraea sp. K274.</title>
        <authorList>
            <person name="Veyisoglu A."/>
        </authorList>
    </citation>
    <scope>NUCLEOTIDE SEQUENCE</scope>
    <source>
        <strain evidence="7">K274</strain>
    </source>
</reference>
<keyword evidence="5" id="KW-0560">Oxidoreductase</keyword>
<dbReference type="SUPFAM" id="SSF50129">
    <property type="entry name" value="GroES-like"/>
    <property type="match status" value="1"/>
</dbReference>
<dbReference type="Pfam" id="PF00107">
    <property type="entry name" value="ADH_zinc_N"/>
    <property type="match status" value="1"/>
</dbReference>
<keyword evidence="8" id="KW-1185">Reference proteome</keyword>
<evidence type="ECO:0000256" key="4">
    <source>
        <dbReference type="ARBA" id="ARBA00022833"/>
    </source>
</evidence>
<evidence type="ECO:0000313" key="8">
    <source>
        <dbReference type="Proteomes" id="UP000605361"/>
    </source>
</evidence>
<dbReference type="Proteomes" id="UP000605361">
    <property type="component" value="Unassembled WGS sequence"/>
</dbReference>
<evidence type="ECO:0000259" key="6">
    <source>
        <dbReference type="Pfam" id="PF00107"/>
    </source>
</evidence>
<feature type="domain" description="Alcohol dehydrogenase-like C-terminal" evidence="6">
    <location>
        <begin position="160"/>
        <end position="279"/>
    </location>
</feature>
<keyword evidence="3" id="KW-0479">Metal-binding</keyword>
<dbReference type="AlphaFoldDB" id="A0A931A4C3"/>
<dbReference type="RefSeq" id="WP_195893768.1">
    <property type="nucleotide sequence ID" value="NZ_JADOGI010000005.1"/>
</dbReference>
<dbReference type="GO" id="GO:0016491">
    <property type="term" value="F:oxidoreductase activity"/>
    <property type="evidence" value="ECO:0007669"/>
    <property type="project" value="UniProtKB-KW"/>
</dbReference>
<dbReference type="PANTHER" id="PTHR43350">
    <property type="entry name" value="NAD-DEPENDENT ALCOHOL DEHYDROGENASE"/>
    <property type="match status" value="1"/>
</dbReference>
<accession>A0A931A4C3</accession>
<dbReference type="SUPFAM" id="SSF51735">
    <property type="entry name" value="NAD(P)-binding Rossmann-fold domains"/>
    <property type="match status" value="1"/>
</dbReference>
<evidence type="ECO:0000256" key="3">
    <source>
        <dbReference type="ARBA" id="ARBA00022723"/>
    </source>
</evidence>
<evidence type="ECO:0000313" key="7">
    <source>
        <dbReference type="EMBL" id="MBF8184785.1"/>
    </source>
</evidence>
<comment type="cofactor">
    <cofactor evidence="1">
        <name>Zn(2+)</name>
        <dbReference type="ChEBI" id="CHEBI:29105"/>
    </cofactor>
</comment>
<dbReference type="CDD" id="cd08255">
    <property type="entry name" value="2-desacetyl-2-hydroxyethyl_bacteriochlorophyllide_like"/>
    <property type="match status" value="1"/>
</dbReference>
<dbReference type="GO" id="GO:0046872">
    <property type="term" value="F:metal ion binding"/>
    <property type="evidence" value="ECO:0007669"/>
    <property type="project" value="UniProtKB-KW"/>
</dbReference>
<dbReference type="Gene3D" id="3.40.50.720">
    <property type="entry name" value="NAD(P)-binding Rossmann-like Domain"/>
    <property type="match status" value="1"/>
</dbReference>